<gene>
    <name evidence="2" type="ORF">HII31_09222</name>
</gene>
<evidence type="ECO:0000313" key="2">
    <source>
        <dbReference type="EMBL" id="KAF7189446.1"/>
    </source>
</evidence>
<accession>A0A8H6RE56</accession>
<dbReference type="Proteomes" id="UP000660729">
    <property type="component" value="Unassembled WGS sequence"/>
</dbReference>
<feature type="compositionally biased region" description="Polar residues" evidence="1">
    <location>
        <begin position="119"/>
        <end position="129"/>
    </location>
</feature>
<dbReference type="EMBL" id="JABCIY010000186">
    <property type="protein sequence ID" value="KAF7189446.1"/>
    <property type="molecule type" value="Genomic_DNA"/>
</dbReference>
<feature type="region of interest" description="Disordered" evidence="1">
    <location>
        <begin position="116"/>
        <end position="184"/>
    </location>
</feature>
<feature type="non-terminal residue" evidence="2">
    <location>
        <position position="184"/>
    </location>
</feature>
<comment type="caution">
    <text evidence="2">The sequence shown here is derived from an EMBL/GenBank/DDBJ whole genome shotgun (WGS) entry which is preliminary data.</text>
</comment>
<evidence type="ECO:0000313" key="3">
    <source>
        <dbReference type="Proteomes" id="UP000660729"/>
    </source>
</evidence>
<evidence type="ECO:0000256" key="1">
    <source>
        <dbReference type="SAM" id="MobiDB-lite"/>
    </source>
</evidence>
<dbReference type="AlphaFoldDB" id="A0A8H6RE56"/>
<sequence length="184" mass="20517">IPRVICFSYWATCTSRIECCSGRLQTDFCQRPVHQQYALGTWSIQQQILAYALVDFDKQQVFVTPSLHTRESSVGGREHTVQVRCQSINRDEYLSCTCKFWKSSGYLHWHSSHHPTFSEDAQSGATQPPSSSDGKSSKKDKTMPPPQQSTNGQVSGVNWHEIQFGTGLGDAGGSIARGNAFDQR</sequence>
<organism evidence="2 3">
    <name type="scientific">Pseudocercospora fuligena</name>
    <dbReference type="NCBI Taxonomy" id="685502"/>
    <lineage>
        <taxon>Eukaryota</taxon>
        <taxon>Fungi</taxon>
        <taxon>Dikarya</taxon>
        <taxon>Ascomycota</taxon>
        <taxon>Pezizomycotina</taxon>
        <taxon>Dothideomycetes</taxon>
        <taxon>Dothideomycetidae</taxon>
        <taxon>Mycosphaerellales</taxon>
        <taxon>Mycosphaerellaceae</taxon>
        <taxon>Pseudocercospora</taxon>
    </lineage>
</organism>
<name>A0A8H6RE56_9PEZI</name>
<keyword evidence="3" id="KW-1185">Reference proteome</keyword>
<proteinExistence type="predicted"/>
<protein>
    <submittedName>
        <fullName evidence="2">Uncharacterized protein</fullName>
    </submittedName>
</protein>
<reference evidence="2" key="1">
    <citation type="submission" date="2020-04" db="EMBL/GenBank/DDBJ databases">
        <title>Draft genome resource of the tomato pathogen Pseudocercospora fuligena.</title>
        <authorList>
            <person name="Zaccaron A."/>
        </authorList>
    </citation>
    <scope>NUCLEOTIDE SEQUENCE</scope>
    <source>
        <strain evidence="2">PF001</strain>
    </source>
</reference>